<feature type="compositionally biased region" description="Low complexity" evidence="1">
    <location>
        <begin position="146"/>
        <end position="160"/>
    </location>
</feature>
<name>A0A2K3MCT8_TRIPR</name>
<gene>
    <name evidence="2" type="ORF">L195_g044685</name>
</gene>
<comment type="caution">
    <text evidence="2">The sequence shown here is derived from an EMBL/GenBank/DDBJ whole genome shotgun (WGS) entry which is preliminary data.</text>
</comment>
<protein>
    <submittedName>
        <fullName evidence="2">Uncharacterized protein</fullName>
    </submittedName>
</protein>
<evidence type="ECO:0000313" key="2">
    <source>
        <dbReference type="EMBL" id="PNX88579.1"/>
    </source>
</evidence>
<dbReference type="AlphaFoldDB" id="A0A2K3MCT8"/>
<feature type="region of interest" description="Disordered" evidence="1">
    <location>
        <begin position="1"/>
        <end position="68"/>
    </location>
</feature>
<feature type="region of interest" description="Disordered" evidence="1">
    <location>
        <begin position="125"/>
        <end position="209"/>
    </location>
</feature>
<proteinExistence type="predicted"/>
<organism evidence="2 3">
    <name type="scientific">Trifolium pratense</name>
    <name type="common">Red clover</name>
    <dbReference type="NCBI Taxonomy" id="57577"/>
    <lineage>
        <taxon>Eukaryota</taxon>
        <taxon>Viridiplantae</taxon>
        <taxon>Streptophyta</taxon>
        <taxon>Embryophyta</taxon>
        <taxon>Tracheophyta</taxon>
        <taxon>Spermatophyta</taxon>
        <taxon>Magnoliopsida</taxon>
        <taxon>eudicotyledons</taxon>
        <taxon>Gunneridae</taxon>
        <taxon>Pentapetalae</taxon>
        <taxon>rosids</taxon>
        <taxon>fabids</taxon>
        <taxon>Fabales</taxon>
        <taxon>Fabaceae</taxon>
        <taxon>Papilionoideae</taxon>
        <taxon>50 kb inversion clade</taxon>
        <taxon>NPAAA clade</taxon>
        <taxon>Hologalegina</taxon>
        <taxon>IRL clade</taxon>
        <taxon>Trifolieae</taxon>
        <taxon>Trifolium</taxon>
    </lineage>
</organism>
<sequence length="209" mass="23788">MAGVNNNQVPEHMAENNVHPMDYAPYHPQDGQMASVMEDSQGGQNMNDEPYNPEEPQIPVATPPQATPAMAIPPGAPMQDIMAALVNAINRQSDMILQQNLEQHNRRLESQSRRIDAIIESRVTVQARRAQRSPTPGTVQARRAQRSPTPVRSRSFSRSRSPPPRRRTERVSPRRNEESSRNSSRRRSPRRDNPPRHQRHRSPAERDSH</sequence>
<evidence type="ECO:0000256" key="1">
    <source>
        <dbReference type="SAM" id="MobiDB-lite"/>
    </source>
</evidence>
<feature type="compositionally biased region" description="Basic and acidic residues" evidence="1">
    <location>
        <begin position="169"/>
        <end position="180"/>
    </location>
</feature>
<dbReference type="EMBL" id="ASHM01057093">
    <property type="protein sequence ID" value="PNX88579.1"/>
    <property type="molecule type" value="Genomic_DNA"/>
</dbReference>
<dbReference type="Proteomes" id="UP000236291">
    <property type="component" value="Unassembled WGS sequence"/>
</dbReference>
<evidence type="ECO:0000313" key="3">
    <source>
        <dbReference type="Proteomes" id="UP000236291"/>
    </source>
</evidence>
<reference evidence="2 3" key="1">
    <citation type="journal article" date="2014" name="Am. J. Bot.">
        <title>Genome assembly and annotation for red clover (Trifolium pratense; Fabaceae).</title>
        <authorList>
            <person name="Istvanek J."/>
            <person name="Jaros M."/>
            <person name="Krenek A."/>
            <person name="Repkova J."/>
        </authorList>
    </citation>
    <scope>NUCLEOTIDE SEQUENCE [LARGE SCALE GENOMIC DNA]</scope>
    <source>
        <strain evidence="3">cv. Tatra</strain>
        <tissue evidence="2">Young leaves</tissue>
    </source>
</reference>
<reference evidence="2 3" key="2">
    <citation type="journal article" date="2017" name="Front. Plant Sci.">
        <title>Gene Classification and Mining of Molecular Markers Useful in Red Clover (Trifolium pratense) Breeding.</title>
        <authorList>
            <person name="Istvanek J."/>
            <person name="Dluhosova J."/>
            <person name="Dluhos P."/>
            <person name="Patkova L."/>
            <person name="Nedelnik J."/>
            <person name="Repkova J."/>
        </authorList>
    </citation>
    <scope>NUCLEOTIDE SEQUENCE [LARGE SCALE GENOMIC DNA]</scope>
    <source>
        <strain evidence="3">cv. Tatra</strain>
        <tissue evidence="2">Young leaves</tissue>
    </source>
</reference>
<accession>A0A2K3MCT8</accession>